<feature type="domain" description="Major facilitator superfamily (MFS) profile" evidence="6">
    <location>
        <begin position="1"/>
        <end position="397"/>
    </location>
</feature>
<evidence type="ECO:0000256" key="4">
    <source>
        <dbReference type="ARBA" id="ARBA00023136"/>
    </source>
</evidence>
<keyword evidence="3 5" id="KW-1133">Transmembrane helix</keyword>
<feature type="transmembrane region" description="Helical" evidence="5">
    <location>
        <begin position="104"/>
        <end position="126"/>
    </location>
</feature>
<feature type="transmembrane region" description="Helical" evidence="5">
    <location>
        <begin position="308"/>
        <end position="327"/>
    </location>
</feature>
<feature type="transmembrane region" description="Helical" evidence="5">
    <location>
        <begin position="46"/>
        <end position="70"/>
    </location>
</feature>
<dbReference type="InterPro" id="IPR036259">
    <property type="entry name" value="MFS_trans_sf"/>
</dbReference>
<dbReference type="SUPFAM" id="SSF103473">
    <property type="entry name" value="MFS general substrate transporter"/>
    <property type="match status" value="1"/>
</dbReference>
<reference evidence="7 8" key="1">
    <citation type="submission" date="2021-03" db="EMBL/GenBank/DDBJ databases">
        <title>Sequencing the genomes of 1000 actinobacteria strains.</title>
        <authorList>
            <person name="Klenk H.-P."/>
        </authorList>
    </citation>
    <scope>NUCLEOTIDE SEQUENCE [LARGE SCALE GENOMIC DNA]</scope>
    <source>
        <strain evidence="7 8">DSM 15454</strain>
    </source>
</reference>
<comment type="caution">
    <text evidence="7">The sequence shown here is derived from an EMBL/GenBank/DDBJ whole genome shotgun (WGS) entry which is preliminary data.</text>
</comment>
<sequence length="425" mass="45345">MSAHKQATRQRTTTALVQVLGLAVWFSATAVGPSLQREWALEDASLVWITTSVQLGFVVGAVGSAFLNLADRFPAQYVLATSAACASACTLAFAIAANSLGPAILFRFLTGLFLAGIYPVGMKLIASWSLPAGRGKAFGILIGALTIGSTVPHLIGGIGILPWRQVMGVAAGLALLAATISALFLRVGPYVQREKPKVDPRHVLALFRQQRPRLANVGYFGHMWELYALWAWLPIFILNSRQSREPGEVLGVGIVVFATMGVGGVIGSMLGGWAADKWGRPQSAAVALAISGSCCLASPIMFRAPDPLLFTFLLLWGASVIADSGVFSTSLSESVDRRLIGTALTTQTAVGFLITVGSIQLVPLFAGIVGWQYAFVVLLPGPVLGVLTMHTLATLKKNNERHSNDYDRALTPVRRQNRPVVSHRF</sequence>
<evidence type="ECO:0000256" key="2">
    <source>
        <dbReference type="ARBA" id="ARBA00022692"/>
    </source>
</evidence>
<comment type="subcellular location">
    <subcellularLocation>
        <location evidence="1">Cell membrane</location>
        <topology evidence="1">Multi-pass membrane protein</topology>
    </subcellularLocation>
</comment>
<dbReference type="PROSITE" id="PS50850">
    <property type="entry name" value="MFS"/>
    <property type="match status" value="1"/>
</dbReference>
<accession>A0ABS4W9S9</accession>
<keyword evidence="8" id="KW-1185">Reference proteome</keyword>
<dbReference type="EMBL" id="JAGIOE010000001">
    <property type="protein sequence ID" value="MBP2372888.1"/>
    <property type="molecule type" value="Genomic_DNA"/>
</dbReference>
<dbReference type="RefSeq" id="WP_209906142.1">
    <property type="nucleotide sequence ID" value="NZ_BAAAMI010000019.1"/>
</dbReference>
<feature type="transmembrane region" description="Helical" evidence="5">
    <location>
        <begin position="284"/>
        <end position="302"/>
    </location>
</feature>
<evidence type="ECO:0000259" key="6">
    <source>
        <dbReference type="PROSITE" id="PS50850"/>
    </source>
</evidence>
<dbReference type="Proteomes" id="UP000766570">
    <property type="component" value="Unassembled WGS sequence"/>
</dbReference>
<evidence type="ECO:0000313" key="7">
    <source>
        <dbReference type="EMBL" id="MBP2372888.1"/>
    </source>
</evidence>
<dbReference type="InterPro" id="IPR020846">
    <property type="entry name" value="MFS_dom"/>
</dbReference>
<gene>
    <name evidence="7" type="ORF">JOF46_000800</name>
</gene>
<proteinExistence type="predicted"/>
<keyword evidence="2 5" id="KW-0812">Transmembrane</keyword>
<organism evidence="7 8">
    <name type="scientific">Paeniglutamicibacter psychrophenolicus</name>
    <dbReference type="NCBI Taxonomy" id="257454"/>
    <lineage>
        <taxon>Bacteria</taxon>
        <taxon>Bacillati</taxon>
        <taxon>Actinomycetota</taxon>
        <taxon>Actinomycetes</taxon>
        <taxon>Micrococcales</taxon>
        <taxon>Micrococcaceae</taxon>
        <taxon>Paeniglutamicibacter</taxon>
    </lineage>
</organism>
<feature type="transmembrane region" description="Helical" evidence="5">
    <location>
        <begin position="339"/>
        <end position="359"/>
    </location>
</feature>
<name>A0ABS4W9S9_9MICC</name>
<feature type="transmembrane region" description="Helical" evidence="5">
    <location>
        <begin position="138"/>
        <end position="160"/>
    </location>
</feature>
<feature type="transmembrane region" description="Helical" evidence="5">
    <location>
        <begin position="371"/>
        <end position="393"/>
    </location>
</feature>
<dbReference type="PANTHER" id="PTHR23521:SF3">
    <property type="entry name" value="MFS TRANSPORTER"/>
    <property type="match status" value="1"/>
</dbReference>
<dbReference type="PANTHER" id="PTHR23521">
    <property type="entry name" value="TRANSPORTER MFS SUPERFAMILY"/>
    <property type="match status" value="1"/>
</dbReference>
<feature type="transmembrane region" description="Helical" evidence="5">
    <location>
        <begin position="77"/>
        <end position="98"/>
    </location>
</feature>
<feature type="transmembrane region" description="Helical" evidence="5">
    <location>
        <begin position="166"/>
        <end position="185"/>
    </location>
</feature>
<keyword evidence="4 5" id="KW-0472">Membrane</keyword>
<evidence type="ECO:0000256" key="3">
    <source>
        <dbReference type="ARBA" id="ARBA00022989"/>
    </source>
</evidence>
<dbReference type="Gene3D" id="1.20.1250.20">
    <property type="entry name" value="MFS general substrate transporter like domains"/>
    <property type="match status" value="2"/>
</dbReference>
<evidence type="ECO:0000256" key="5">
    <source>
        <dbReference type="SAM" id="Phobius"/>
    </source>
</evidence>
<feature type="transmembrane region" description="Helical" evidence="5">
    <location>
        <begin position="249"/>
        <end position="272"/>
    </location>
</feature>
<dbReference type="InterPro" id="IPR011701">
    <property type="entry name" value="MFS"/>
</dbReference>
<evidence type="ECO:0000256" key="1">
    <source>
        <dbReference type="ARBA" id="ARBA00004651"/>
    </source>
</evidence>
<dbReference type="Pfam" id="PF07690">
    <property type="entry name" value="MFS_1"/>
    <property type="match status" value="1"/>
</dbReference>
<evidence type="ECO:0000313" key="8">
    <source>
        <dbReference type="Proteomes" id="UP000766570"/>
    </source>
</evidence>
<protein>
    <submittedName>
        <fullName evidence="7">MFS family permease</fullName>
    </submittedName>
</protein>
<feature type="transmembrane region" description="Helical" evidence="5">
    <location>
        <begin position="217"/>
        <end position="237"/>
    </location>
</feature>